<keyword evidence="2" id="KW-1185">Reference proteome</keyword>
<dbReference type="Proteomes" id="UP000216020">
    <property type="component" value="Unassembled WGS sequence"/>
</dbReference>
<evidence type="ECO:0000313" key="2">
    <source>
        <dbReference type="Proteomes" id="UP000216020"/>
    </source>
</evidence>
<accession>A0A261SBV4</accession>
<organism evidence="1 2">
    <name type="scientific">Bordetella genomosp. 10</name>
    <dbReference type="NCBI Taxonomy" id="1416804"/>
    <lineage>
        <taxon>Bacteria</taxon>
        <taxon>Pseudomonadati</taxon>
        <taxon>Pseudomonadota</taxon>
        <taxon>Betaproteobacteria</taxon>
        <taxon>Burkholderiales</taxon>
        <taxon>Alcaligenaceae</taxon>
        <taxon>Bordetella</taxon>
    </lineage>
</organism>
<evidence type="ECO:0000313" key="1">
    <source>
        <dbReference type="EMBL" id="OZI34260.1"/>
    </source>
</evidence>
<dbReference type="AlphaFoldDB" id="A0A261SBV4"/>
<name>A0A261SBV4_9BORD</name>
<dbReference type="OrthoDB" id="8444591at2"/>
<comment type="caution">
    <text evidence="1">The sequence shown here is derived from an EMBL/GenBank/DDBJ whole genome shotgun (WGS) entry which is preliminary data.</text>
</comment>
<sequence length="89" mass="9576">MSISHDGGLACSMHGQGAWRYNVVAPDLGAFLAALARWIDYYRGERSGRILDADFEVAPGIADEVLHKVCGGLPETEARNLADFLLGTV</sequence>
<dbReference type="EMBL" id="NEVM01000002">
    <property type="protein sequence ID" value="OZI34260.1"/>
    <property type="molecule type" value="Genomic_DNA"/>
</dbReference>
<protein>
    <submittedName>
        <fullName evidence="1">Uncharacterized protein</fullName>
    </submittedName>
</protein>
<dbReference type="RefSeq" id="WP_094853259.1">
    <property type="nucleotide sequence ID" value="NZ_NEVM01000002.1"/>
</dbReference>
<gene>
    <name evidence="1" type="ORF">CAL29_12010</name>
</gene>
<proteinExistence type="predicted"/>
<reference evidence="2" key="1">
    <citation type="submission" date="2017-05" db="EMBL/GenBank/DDBJ databases">
        <title>Complete and WGS of Bordetella genogroups.</title>
        <authorList>
            <person name="Spilker T."/>
            <person name="Lipuma J."/>
        </authorList>
    </citation>
    <scope>NUCLEOTIDE SEQUENCE [LARGE SCALE GENOMIC DNA]</scope>
    <source>
        <strain evidence="2">AU16122</strain>
    </source>
</reference>